<dbReference type="EMBL" id="JALIDZ010000008">
    <property type="protein sequence ID" value="MCT8973771.1"/>
    <property type="molecule type" value="Genomic_DNA"/>
</dbReference>
<dbReference type="Proteomes" id="UP001320898">
    <property type="component" value="Unassembled WGS sequence"/>
</dbReference>
<organism evidence="4 5">
    <name type="scientific">Microbaculum marinisediminis</name>
    <dbReference type="NCBI Taxonomy" id="2931392"/>
    <lineage>
        <taxon>Bacteria</taxon>
        <taxon>Pseudomonadati</taxon>
        <taxon>Pseudomonadota</taxon>
        <taxon>Alphaproteobacteria</taxon>
        <taxon>Hyphomicrobiales</taxon>
        <taxon>Tepidamorphaceae</taxon>
        <taxon>Microbaculum</taxon>
    </lineage>
</organism>
<keyword evidence="2" id="KW-0574">Periplasm</keyword>
<evidence type="ECO:0000256" key="2">
    <source>
        <dbReference type="ARBA" id="ARBA00022764"/>
    </source>
</evidence>
<dbReference type="PANTHER" id="PTHR30006:SF2">
    <property type="entry name" value="ABC TRANSPORTER SUBSTRATE-BINDING PROTEIN"/>
    <property type="match status" value="1"/>
</dbReference>
<feature type="chain" id="PRO_5043890810" evidence="3">
    <location>
        <begin position="29"/>
        <end position="352"/>
    </location>
</feature>
<dbReference type="RefSeq" id="WP_261617350.1">
    <property type="nucleotide sequence ID" value="NZ_JALIDZ010000008.1"/>
</dbReference>
<gene>
    <name evidence="4" type="ORF">MUB46_18045</name>
</gene>
<comment type="caution">
    <text evidence="4">The sequence shown here is derived from an EMBL/GenBank/DDBJ whole genome shotgun (WGS) entry which is preliminary data.</text>
</comment>
<protein>
    <submittedName>
        <fullName evidence="4">Extracellular solute-binding protein</fullName>
    </submittedName>
</protein>
<name>A0AAW5R501_9HYPH</name>
<proteinExistence type="predicted"/>
<dbReference type="Pfam" id="PF01547">
    <property type="entry name" value="SBP_bac_1"/>
    <property type="match status" value="1"/>
</dbReference>
<sequence length="352" mass="37367">MSRSYASIRGAVAVSALALAALSVPAAAETFEEILEGAKNEGQLFVLVSSPGKPETHTAVAKAFNERFGLNTRIEWTATSPVQTGSKLIAEQGGAGFADVVGSGGNQEISVLFDRDILKPYPWVETFGGELEGIGDAVDPVIDDIKGAGLVIAHNAYGLGWNPDLISEDELPKSYADLMTPEWKGRFAVNAFSLNPVDYYSFAIGDDKAIEMAEGILANEPILERGTGAVTRAISVGQAPVGISSFHQAGRVDNVNFKLFEDYLPMGSLHIYVPENAPNPNTARLFAAWLATEGLKVVNENEPLPRIGAGTALDGMVEAFNAGGGEILSERSLEDTANARALRKAIAEKMTQ</sequence>
<dbReference type="SUPFAM" id="SSF53850">
    <property type="entry name" value="Periplasmic binding protein-like II"/>
    <property type="match status" value="1"/>
</dbReference>
<dbReference type="Gene3D" id="3.40.190.10">
    <property type="entry name" value="Periplasmic binding protein-like II"/>
    <property type="match status" value="2"/>
</dbReference>
<dbReference type="AlphaFoldDB" id="A0AAW5R501"/>
<keyword evidence="5" id="KW-1185">Reference proteome</keyword>
<feature type="signal peptide" evidence="3">
    <location>
        <begin position="1"/>
        <end position="28"/>
    </location>
</feature>
<dbReference type="PANTHER" id="PTHR30006">
    <property type="entry name" value="THIAMINE-BINDING PERIPLASMIC PROTEIN-RELATED"/>
    <property type="match status" value="1"/>
</dbReference>
<evidence type="ECO:0000313" key="5">
    <source>
        <dbReference type="Proteomes" id="UP001320898"/>
    </source>
</evidence>
<keyword evidence="1 3" id="KW-0732">Signal</keyword>
<dbReference type="InterPro" id="IPR006059">
    <property type="entry name" value="SBP"/>
</dbReference>
<evidence type="ECO:0000256" key="1">
    <source>
        <dbReference type="ARBA" id="ARBA00022729"/>
    </source>
</evidence>
<reference evidence="4 5" key="1">
    <citation type="submission" date="2022-04" db="EMBL/GenBank/DDBJ databases">
        <authorList>
            <person name="Ye Y.-Q."/>
            <person name="Du Z.-J."/>
        </authorList>
    </citation>
    <scope>NUCLEOTIDE SEQUENCE [LARGE SCALE GENOMIC DNA]</scope>
    <source>
        <strain evidence="4 5">A6E488</strain>
    </source>
</reference>
<accession>A0AAW5R501</accession>
<evidence type="ECO:0000256" key="3">
    <source>
        <dbReference type="SAM" id="SignalP"/>
    </source>
</evidence>
<evidence type="ECO:0000313" key="4">
    <source>
        <dbReference type="EMBL" id="MCT8973771.1"/>
    </source>
</evidence>